<dbReference type="AlphaFoldDB" id="A0A2S0KGF9"/>
<dbReference type="SUPFAM" id="SSF51556">
    <property type="entry name" value="Metallo-dependent hydrolases"/>
    <property type="match status" value="1"/>
</dbReference>
<dbReference type="RefSeq" id="WP_105942466.1">
    <property type="nucleotide sequence ID" value="NZ_CP027433.1"/>
</dbReference>
<name>A0A2S0KGF9_9ACTN</name>
<dbReference type="Gene3D" id="3.20.20.140">
    <property type="entry name" value="Metal-dependent hydrolases"/>
    <property type="match status" value="1"/>
</dbReference>
<dbReference type="KEGG" id="git:C6V83_11230"/>
<dbReference type="InterPro" id="IPR032466">
    <property type="entry name" value="Metal_Hydrolase"/>
</dbReference>
<accession>A0A2S0KGF9</accession>
<comment type="similarity">
    <text evidence="3">Belongs to the metallo-dependent hydrolases superfamily. Phosphotriesterase family.</text>
</comment>
<dbReference type="OrthoDB" id="9795018at2"/>
<dbReference type="PANTHER" id="PTHR10819:SF3">
    <property type="entry name" value="PHOSPHOTRIESTERASE-RELATED PROTEIN"/>
    <property type="match status" value="1"/>
</dbReference>
<evidence type="ECO:0000313" key="5">
    <source>
        <dbReference type="Proteomes" id="UP000239814"/>
    </source>
</evidence>
<evidence type="ECO:0000256" key="1">
    <source>
        <dbReference type="ARBA" id="ARBA00022723"/>
    </source>
</evidence>
<dbReference type="PANTHER" id="PTHR10819">
    <property type="entry name" value="PHOSPHOTRIESTERASE-RELATED"/>
    <property type="match status" value="1"/>
</dbReference>
<dbReference type="InterPro" id="IPR001559">
    <property type="entry name" value="Phosphotriesterase"/>
</dbReference>
<dbReference type="GO" id="GO:0008270">
    <property type="term" value="F:zinc ion binding"/>
    <property type="evidence" value="ECO:0007669"/>
    <property type="project" value="InterPro"/>
</dbReference>
<dbReference type="PROSITE" id="PS51347">
    <property type="entry name" value="PHOSPHOTRIESTERASE_2"/>
    <property type="match status" value="1"/>
</dbReference>
<reference evidence="4 5" key="1">
    <citation type="submission" date="2018-03" db="EMBL/GenBank/DDBJ databases">
        <title>Characteristics and genome of n-alkane degrading marine bacteria Gordonia iterans isolated from crude oil contaminated in Tae-an, South Korea.</title>
        <authorList>
            <person name="Lee S.-S."/>
            <person name="Kim H."/>
        </authorList>
    </citation>
    <scope>NUCLEOTIDE SEQUENCE [LARGE SCALE GENOMIC DNA]</scope>
    <source>
        <strain evidence="4 5">Co17</strain>
    </source>
</reference>
<evidence type="ECO:0000313" key="4">
    <source>
        <dbReference type="EMBL" id="AVM00753.1"/>
    </source>
</evidence>
<keyword evidence="5" id="KW-1185">Reference proteome</keyword>
<keyword evidence="1" id="KW-0479">Metal-binding</keyword>
<dbReference type="Proteomes" id="UP000239814">
    <property type="component" value="Chromosome"/>
</dbReference>
<feature type="modified residue" description="N6-carboxylysine" evidence="3">
    <location>
        <position position="140"/>
    </location>
</feature>
<organism evidence="4 5">
    <name type="scientific">Gordonia iterans</name>
    <dbReference type="NCBI Taxonomy" id="1004901"/>
    <lineage>
        <taxon>Bacteria</taxon>
        <taxon>Bacillati</taxon>
        <taxon>Actinomycetota</taxon>
        <taxon>Actinomycetes</taxon>
        <taxon>Mycobacteriales</taxon>
        <taxon>Gordoniaceae</taxon>
        <taxon>Gordonia</taxon>
    </lineage>
</organism>
<dbReference type="Pfam" id="PF02126">
    <property type="entry name" value="PTE"/>
    <property type="match status" value="1"/>
</dbReference>
<dbReference type="EMBL" id="CP027433">
    <property type="protein sequence ID" value="AVM00753.1"/>
    <property type="molecule type" value="Genomic_DNA"/>
</dbReference>
<protein>
    <submittedName>
        <fullName evidence="4">Phosphotriesterase-related protein</fullName>
    </submittedName>
</protein>
<dbReference type="GO" id="GO:0016787">
    <property type="term" value="F:hydrolase activity"/>
    <property type="evidence" value="ECO:0007669"/>
    <property type="project" value="UniProtKB-KW"/>
</dbReference>
<evidence type="ECO:0000256" key="3">
    <source>
        <dbReference type="PROSITE-ProRule" id="PRU00679"/>
    </source>
</evidence>
<proteinExistence type="inferred from homology"/>
<keyword evidence="2" id="KW-0378">Hydrolase</keyword>
<sequence length="344" mass="37028">MQTINTATGPIAAVELGAVLTHEHVFVLNEDYRLNFLPDWNEDEQVDRAVARLSELAALGIDSLVDVSVPGMGRNVGRVRRVAEQVDLNVLVSTGFFTYNDLPLQFHYTGPGLGYDSPEPLAEAFIRDLTEGIPNSGGIKAAVLVCVIEAEGLTPGVERIMRATGQAAAATGAPVVVHTNPHTRSGLVAQRILGEEGVDPGRLLIAHSGDTGDLDYLQHLADAGSTLGLDRFGVELLLPHETRMATLLALLEAGYADRIALSQSAFCYSDWFDPVKRAQVTPNWNYRQISERVIPELRAHGVGDDVIDTMLVAVPKRLLTWDTRTADAGLPAPISVNSGPSPEN</sequence>
<gene>
    <name evidence="4" type="ORF">C6V83_11230</name>
</gene>
<evidence type="ECO:0000256" key="2">
    <source>
        <dbReference type="ARBA" id="ARBA00022801"/>
    </source>
</evidence>